<sequence>MKENADRFASLALNSLSGMDHAKRQHNYELIRDNCIKETAQAPTRDTQRLEDMMPHLQALLKGDDSASLVADSVPSESASLRPDQGIIRYRAKSTYWIITLKHGVYEQRLLRIKVSDPSFWAIKAQALQTLATVPDSLISTLSLNMTMHYLNAFPSDPEVNDTLLFLVVRFWQPEIRCSITNMLLNCQSYEPLFKPTQMHLDYAQELLASLAWDYTVRMARTKQNYPEWISTPPFTDCDIRPGYHPPLYSGVLHQHAVWVDFITPEECILLYVMVLLDWDEGAALAELAVLGVSGFEGVVTRVYQELHENLAFPFSWDVADKVDFYMSMESGKYRVLLELLDDHFERHENSQQWRRGIPFPA</sequence>
<evidence type="ECO:0000313" key="1">
    <source>
        <dbReference type="EMBL" id="KAF2000211.1"/>
    </source>
</evidence>
<reference evidence="1" key="1">
    <citation type="journal article" date="2020" name="Stud. Mycol.">
        <title>101 Dothideomycetes genomes: a test case for predicting lifestyles and emergence of pathogens.</title>
        <authorList>
            <person name="Haridas S."/>
            <person name="Albert R."/>
            <person name="Binder M."/>
            <person name="Bloem J."/>
            <person name="Labutti K."/>
            <person name="Salamov A."/>
            <person name="Andreopoulos B."/>
            <person name="Baker S."/>
            <person name="Barry K."/>
            <person name="Bills G."/>
            <person name="Bluhm B."/>
            <person name="Cannon C."/>
            <person name="Castanera R."/>
            <person name="Culley D."/>
            <person name="Daum C."/>
            <person name="Ezra D."/>
            <person name="Gonzalez J."/>
            <person name="Henrissat B."/>
            <person name="Kuo A."/>
            <person name="Liang C."/>
            <person name="Lipzen A."/>
            <person name="Lutzoni F."/>
            <person name="Magnuson J."/>
            <person name="Mondo S."/>
            <person name="Nolan M."/>
            <person name="Ohm R."/>
            <person name="Pangilinan J."/>
            <person name="Park H.-J."/>
            <person name="Ramirez L."/>
            <person name="Alfaro M."/>
            <person name="Sun H."/>
            <person name="Tritt A."/>
            <person name="Yoshinaga Y."/>
            <person name="Zwiers L.-H."/>
            <person name="Turgeon B."/>
            <person name="Goodwin S."/>
            <person name="Spatafora J."/>
            <person name="Crous P."/>
            <person name="Grigoriev I."/>
        </authorList>
    </citation>
    <scope>NUCLEOTIDE SEQUENCE</scope>
    <source>
        <strain evidence="1">CBS 123094</strain>
    </source>
</reference>
<protein>
    <submittedName>
        <fullName evidence="1">Uncharacterized protein</fullName>
    </submittedName>
</protein>
<dbReference type="EMBL" id="ML977590">
    <property type="protein sequence ID" value="KAF2000211.1"/>
    <property type="molecule type" value="Genomic_DNA"/>
</dbReference>
<dbReference type="Proteomes" id="UP000799779">
    <property type="component" value="Unassembled WGS sequence"/>
</dbReference>
<gene>
    <name evidence="1" type="ORF">P154DRAFT_534878</name>
</gene>
<name>A0A6A5WJ67_9PLEO</name>
<dbReference type="AlphaFoldDB" id="A0A6A5WJ67"/>
<evidence type="ECO:0000313" key="2">
    <source>
        <dbReference type="Proteomes" id="UP000799779"/>
    </source>
</evidence>
<accession>A0A6A5WJ67</accession>
<keyword evidence="2" id="KW-1185">Reference proteome</keyword>
<organism evidence="1 2">
    <name type="scientific">Amniculicola lignicola CBS 123094</name>
    <dbReference type="NCBI Taxonomy" id="1392246"/>
    <lineage>
        <taxon>Eukaryota</taxon>
        <taxon>Fungi</taxon>
        <taxon>Dikarya</taxon>
        <taxon>Ascomycota</taxon>
        <taxon>Pezizomycotina</taxon>
        <taxon>Dothideomycetes</taxon>
        <taxon>Pleosporomycetidae</taxon>
        <taxon>Pleosporales</taxon>
        <taxon>Amniculicolaceae</taxon>
        <taxon>Amniculicola</taxon>
    </lineage>
</organism>
<proteinExistence type="predicted"/>